<reference evidence="5" key="1">
    <citation type="submission" date="2022-07" db="EMBL/GenBank/DDBJ databases">
        <title>Fungi with potential for degradation of polypropylene.</title>
        <authorList>
            <person name="Gostincar C."/>
        </authorList>
    </citation>
    <scope>NUCLEOTIDE SEQUENCE</scope>
    <source>
        <strain evidence="5">EXF-13287</strain>
    </source>
</reference>
<comment type="caution">
    <text evidence="5">The sequence shown here is derived from an EMBL/GenBank/DDBJ whole genome shotgun (WGS) entry which is preliminary data.</text>
</comment>
<dbReference type="SUPFAM" id="SSF51905">
    <property type="entry name" value="FAD/NAD(P)-binding domain"/>
    <property type="match status" value="1"/>
</dbReference>
<protein>
    <submittedName>
        <fullName evidence="5">FAD/NAD(P)-binding domain-containing protein</fullName>
    </submittedName>
</protein>
<dbReference type="PRINTS" id="PR00420">
    <property type="entry name" value="RNGMNOXGNASE"/>
</dbReference>
<evidence type="ECO:0000256" key="1">
    <source>
        <dbReference type="ARBA" id="ARBA00022630"/>
    </source>
</evidence>
<feature type="domain" description="FAD-binding" evidence="4">
    <location>
        <begin position="4"/>
        <end position="181"/>
    </location>
</feature>
<evidence type="ECO:0000256" key="2">
    <source>
        <dbReference type="ARBA" id="ARBA00022827"/>
    </source>
</evidence>
<keyword evidence="6" id="KW-1185">Reference proteome</keyword>
<name>A0AA38RM31_9PEZI</name>
<accession>A0AA38RM31</accession>
<evidence type="ECO:0000259" key="4">
    <source>
        <dbReference type="Pfam" id="PF01494"/>
    </source>
</evidence>
<dbReference type="GO" id="GO:0008688">
    <property type="term" value="F:3-(3-hydroxyphenyl)propionate hydroxylase activity"/>
    <property type="evidence" value="ECO:0007669"/>
    <property type="project" value="TreeGrafter"/>
</dbReference>
<dbReference type="InterPro" id="IPR050631">
    <property type="entry name" value="PheA/TfdB_FAD_monoxygenase"/>
</dbReference>
<dbReference type="GO" id="GO:0019622">
    <property type="term" value="P:3-(3-hydroxy)phenylpropionate catabolic process"/>
    <property type="evidence" value="ECO:0007669"/>
    <property type="project" value="TreeGrafter"/>
</dbReference>
<keyword evidence="1" id="KW-0285">Flavoprotein</keyword>
<dbReference type="InterPro" id="IPR036188">
    <property type="entry name" value="FAD/NAD-bd_sf"/>
</dbReference>
<evidence type="ECO:0000313" key="6">
    <source>
        <dbReference type="Proteomes" id="UP001174691"/>
    </source>
</evidence>
<gene>
    <name evidence="5" type="ORF">NKR19_g5195</name>
</gene>
<keyword evidence="2" id="KW-0274">FAD</keyword>
<dbReference type="PANTHER" id="PTHR43476:SF3">
    <property type="entry name" value="FAD-BINDING MONOOXYGENASE"/>
    <property type="match status" value="1"/>
</dbReference>
<keyword evidence="3" id="KW-0560">Oxidoreductase</keyword>
<evidence type="ECO:0000256" key="3">
    <source>
        <dbReference type="ARBA" id="ARBA00023002"/>
    </source>
</evidence>
<proteinExistence type="predicted"/>
<dbReference type="Proteomes" id="UP001174691">
    <property type="component" value="Unassembled WGS sequence"/>
</dbReference>
<feature type="domain" description="FAD-binding" evidence="4">
    <location>
        <begin position="311"/>
        <end position="369"/>
    </location>
</feature>
<sequence length="559" mass="62736">MEESTVVIVGAGPSGLALGALLGRMNTKVIILERDTEVCEDPRGIVVNGDAVRISYQIGIGEGLTKRIGKDIGVLNFHRGSFRTSPFMTFDINVDWAKQSVSNNVTQFQPNYEREIRALLPSFPSVELRTGCEVFSRREHEESESTVVGYRTLDGQEDFIRTWWLVGADGKRGVVRKKFLEPEGVRQEDGAWTYVGTWVAINLKITTPTPDSHPEFPLWKLGWTPERVHDLFWPSGFHFCNDSRRPSVSGRFGPPGSGFWRHEYSVEPTDDLSDCEGQFWSLFSPWMVIPGSAISNALRGTQVEFPSDCIQVIRCRPFTFATKIVNKWFSNRTMLIGDAAHVFPPFGGQGIATGIRDAQSLAWRLTVMSRMGVGKEDKLVYNHQSCPEGFFIGDKGGGKKLAQIWVRRLGEAPQLSDSAFLRDLSGLSLLVLVRDRENRTTVEDVERLIKQADLPEGLLRMENVTFYHIHGRTADNVVMKDEEARHQDEGAADYYPCSAAELLTEGIKPIQGYDWTAVQDQLGPRANLVLLRPDFFVHSAASTVDEMAANLRVVREYFV</sequence>
<dbReference type="AlphaFoldDB" id="A0AA38RM31"/>
<evidence type="ECO:0000313" key="5">
    <source>
        <dbReference type="EMBL" id="KAJ9150610.1"/>
    </source>
</evidence>
<dbReference type="InterPro" id="IPR002938">
    <property type="entry name" value="FAD-bd"/>
</dbReference>
<dbReference type="PANTHER" id="PTHR43476">
    <property type="entry name" value="3-(3-HYDROXY-PHENYL)PROPIONATE/3-HYDROXYCINNAMIC ACID HYDROXYLASE"/>
    <property type="match status" value="1"/>
</dbReference>
<dbReference type="Pfam" id="PF01494">
    <property type="entry name" value="FAD_binding_3"/>
    <property type="match status" value="2"/>
</dbReference>
<organism evidence="5 6">
    <name type="scientific">Coniochaeta hoffmannii</name>
    <dbReference type="NCBI Taxonomy" id="91930"/>
    <lineage>
        <taxon>Eukaryota</taxon>
        <taxon>Fungi</taxon>
        <taxon>Dikarya</taxon>
        <taxon>Ascomycota</taxon>
        <taxon>Pezizomycotina</taxon>
        <taxon>Sordariomycetes</taxon>
        <taxon>Sordariomycetidae</taxon>
        <taxon>Coniochaetales</taxon>
        <taxon>Coniochaetaceae</taxon>
        <taxon>Coniochaeta</taxon>
    </lineage>
</organism>
<dbReference type="GO" id="GO:0071949">
    <property type="term" value="F:FAD binding"/>
    <property type="evidence" value="ECO:0007669"/>
    <property type="project" value="InterPro"/>
</dbReference>
<dbReference type="Gene3D" id="3.50.50.60">
    <property type="entry name" value="FAD/NAD(P)-binding domain"/>
    <property type="match status" value="2"/>
</dbReference>
<dbReference type="Gene3D" id="3.30.70.2450">
    <property type="match status" value="1"/>
</dbReference>
<dbReference type="EMBL" id="JANBVN010000069">
    <property type="protein sequence ID" value="KAJ9150610.1"/>
    <property type="molecule type" value="Genomic_DNA"/>
</dbReference>